<dbReference type="UniPathway" id="UPA00713">
    <property type="reaction ID" value="UER00725"/>
</dbReference>
<protein>
    <recommendedName>
        <fullName evidence="8">Phenylalanine ammonia-lyase</fullName>
    </recommendedName>
</protein>
<dbReference type="Gene3D" id="1.10.274.20">
    <property type="entry name" value="Phenylalanine ammonia-lyase 1, domain 3"/>
    <property type="match status" value="1"/>
</dbReference>
<dbReference type="EnsemblPlants" id="Pp3c22_17320V3.1">
    <property type="protein sequence ID" value="Pp3c22_17320V3.1"/>
    <property type="gene ID" value="Pp3c22_17320"/>
</dbReference>
<dbReference type="AlphaFoldDB" id="A0A2K1INT8"/>
<evidence type="ECO:0000313" key="6">
    <source>
        <dbReference type="EnsemblPlants" id="Pp3c22_17320V3.1"/>
    </source>
</evidence>
<evidence type="ECO:0008006" key="8">
    <source>
        <dbReference type="Google" id="ProtNLM"/>
    </source>
</evidence>
<dbReference type="InterPro" id="IPR023144">
    <property type="entry name" value="Phe_NH3-lyase_shielding_dom_sf"/>
</dbReference>
<dbReference type="Gene3D" id="1.20.200.10">
    <property type="entry name" value="Fumarase/aspartase (Central domain)"/>
    <property type="match status" value="1"/>
</dbReference>
<proteinExistence type="inferred from homology"/>
<dbReference type="SUPFAM" id="SSF48557">
    <property type="entry name" value="L-aspartase-like"/>
    <property type="match status" value="1"/>
</dbReference>
<evidence type="ECO:0000313" key="7">
    <source>
        <dbReference type="Proteomes" id="UP000006727"/>
    </source>
</evidence>
<comment type="pathway">
    <text evidence="1">Phenylpropanoid metabolism; trans-cinnamate biosynthesis; trans-cinnamate from L-phenylalanine: step 1/1.</text>
</comment>
<evidence type="ECO:0000313" key="5">
    <source>
        <dbReference type="EMBL" id="PNR30943.1"/>
    </source>
</evidence>
<dbReference type="Gramene" id="Pp3c22_17320V3.1">
    <property type="protein sequence ID" value="Pp3c22_17320V3.1"/>
    <property type="gene ID" value="Pp3c22_17320"/>
</dbReference>
<reference evidence="6" key="3">
    <citation type="submission" date="2020-12" db="UniProtKB">
        <authorList>
            <consortium name="EnsemblPlants"/>
        </authorList>
    </citation>
    <scope>IDENTIFICATION</scope>
</reference>
<keyword evidence="7" id="KW-1185">Reference proteome</keyword>
<keyword evidence="3" id="KW-0587">Phenylpropanoid metabolism</keyword>
<dbReference type="Proteomes" id="UP000006727">
    <property type="component" value="Chromosome 22"/>
</dbReference>
<comment type="similarity">
    <text evidence="2">Belongs to the PAL/histidase family.</text>
</comment>
<evidence type="ECO:0000256" key="2">
    <source>
        <dbReference type="ARBA" id="ARBA00007238"/>
    </source>
</evidence>
<dbReference type="STRING" id="3218.A0A2K1INT8"/>
<dbReference type="GO" id="GO:0016829">
    <property type="term" value="F:lyase activity"/>
    <property type="evidence" value="ECO:0007669"/>
    <property type="project" value="UniProtKB-KW"/>
</dbReference>
<keyword evidence="4" id="KW-0456">Lyase</keyword>
<dbReference type="Pfam" id="PF00221">
    <property type="entry name" value="Lyase_aromatic"/>
    <property type="match status" value="1"/>
</dbReference>
<dbReference type="EMBL" id="ABEU02000022">
    <property type="protein sequence ID" value="PNR30943.1"/>
    <property type="molecule type" value="Genomic_DNA"/>
</dbReference>
<dbReference type="InParanoid" id="A0A2K1INT8"/>
<accession>A0A2K1INT8</accession>
<evidence type="ECO:0000256" key="3">
    <source>
        <dbReference type="ARBA" id="ARBA00023051"/>
    </source>
</evidence>
<reference evidence="5 7" key="2">
    <citation type="journal article" date="2018" name="Plant J.">
        <title>The Physcomitrella patens chromosome-scale assembly reveals moss genome structure and evolution.</title>
        <authorList>
            <person name="Lang D."/>
            <person name="Ullrich K.K."/>
            <person name="Murat F."/>
            <person name="Fuchs J."/>
            <person name="Jenkins J."/>
            <person name="Haas F.B."/>
            <person name="Piednoel M."/>
            <person name="Gundlach H."/>
            <person name="Van Bel M."/>
            <person name="Meyberg R."/>
            <person name="Vives C."/>
            <person name="Morata J."/>
            <person name="Symeonidi A."/>
            <person name="Hiss M."/>
            <person name="Muchero W."/>
            <person name="Kamisugi Y."/>
            <person name="Saleh O."/>
            <person name="Blanc G."/>
            <person name="Decker E.L."/>
            <person name="van Gessel N."/>
            <person name="Grimwood J."/>
            <person name="Hayes R.D."/>
            <person name="Graham S.W."/>
            <person name="Gunter L.E."/>
            <person name="McDaniel S.F."/>
            <person name="Hoernstein S.N.W."/>
            <person name="Larsson A."/>
            <person name="Li F.W."/>
            <person name="Perroud P.F."/>
            <person name="Phillips J."/>
            <person name="Ranjan P."/>
            <person name="Rokshar D.S."/>
            <person name="Rothfels C.J."/>
            <person name="Schneider L."/>
            <person name="Shu S."/>
            <person name="Stevenson D.W."/>
            <person name="Thummler F."/>
            <person name="Tillich M."/>
            <person name="Villarreal Aguilar J.C."/>
            <person name="Widiez T."/>
            <person name="Wong G.K."/>
            <person name="Wymore A."/>
            <person name="Zhang Y."/>
            <person name="Zimmer A.D."/>
            <person name="Quatrano R.S."/>
            <person name="Mayer K.F.X."/>
            <person name="Goodstein D."/>
            <person name="Casacuberta J.M."/>
            <person name="Vandepoele K."/>
            <person name="Reski R."/>
            <person name="Cuming A.C."/>
            <person name="Tuskan G.A."/>
            <person name="Maumus F."/>
            <person name="Salse J."/>
            <person name="Schmutz J."/>
            <person name="Rensing S.A."/>
        </authorList>
    </citation>
    <scope>NUCLEOTIDE SEQUENCE [LARGE SCALE GENOMIC DNA]</scope>
    <source>
        <strain evidence="6 7">cv. Gransden 2004</strain>
    </source>
</reference>
<dbReference type="PaxDb" id="3218-PP1S100_53V6.1"/>
<dbReference type="GO" id="GO:0009800">
    <property type="term" value="P:cinnamic acid biosynthetic process"/>
    <property type="evidence" value="ECO:0007669"/>
    <property type="project" value="UniProtKB-UniPathway"/>
</dbReference>
<gene>
    <name evidence="5" type="ORF">PHYPA_027259</name>
</gene>
<organism evidence="5">
    <name type="scientific">Physcomitrium patens</name>
    <name type="common">Spreading-leaved earth moss</name>
    <name type="synonym">Physcomitrella patens</name>
    <dbReference type="NCBI Taxonomy" id="3218"/>
    <lineage>
        <taxon>Eukaryota</taxon>
        <taxon>Viridiplantae</taxon>
        <taxon>Streptophyta</taxon>
        <taxon>Embryophyta</taxon>
        <taxon>Bryophyta</taxon>
        <taxon>Bryophytina</taxon>
        <taxon>Bryopsida</taxon>
        <taxon>Funariidae</taxon>
        <taxon>Funariales</taxon>
        <taxon>Funariaceae</taxon>
        <taxon>Physcomitrium</taxon>
    </lineage>
</organism>
<dbReference type="InterPro" id="IPR008948">
    <property type="entry name" value="L-Aspartase-like"/>
</dbReference>
<dbReference type="PANTHER" id="PTHR10362">
    <property type="entry name" value="HISTIDINE AMMONIA-LYASE"/>
    <property type="match status" value="1"/>
</dbReference>
<reference evidence="5 7" key="1">
    <citation type="journal article" date="2008" name="Science">
        <title>The Physcomitrella genome reveals evolutionary insights into the conquest of land by plants.</title>
        <authorList>
            <person name="Rensing S."/>
            <person name="Lang D."/>
            <person name="Zimmer A."/>
            <person name="Terry A."/>
            <person name="Salamov A."/>
            <person name="Shapiro H."/>
            <person name="Nishiyama T."/>
            <person name="Perroud P.-F."/>
            <person name="Lindquist E."/>
            <person name="Kamisugi Y."/>
            <person name="Tanahashi T."/>
            <person name="Sakakibara K."/>
            <person name="Fujita T."/>
            <person name="Oishi K."/>
            <person name="Shin-I T."/>
            <person name="Kuroki Y."/>
            <person name="Toyoda A."/>
            <person name="Suzuki Y."/>
            <person name="Hashimoto A."/>
            <person name="Yamaguchi K."/>
            <person name="Sugano A."/>
            <person name="Kohara Y."/>
            <person name="Fujiyama A."/>
            <person name="Anterola A."/>
            <person name="Aoki S."/>
            <person name="Ashton N."/>
            <person name="Barbazuk W.B."/>
            <person name="Barker E."/>
            <person name="Bennetzen J."/>
            <person name="Bezanilla M."/>
            <person name="Blankenship R."/>
            <person name="Cho S.H."/>
            <person name="Dutcher S."/>
            <person name="Estelle M."/>
            <person name="Fawcett J.A."/>
            <person name="Gundlach H."/>
            <person name="Hanada K."/>
            <person name="Heyl A."/>
            <person name="Hicks K.A."/>
            <person name="Hugh J."/>
            <person name="Lohr M."/>
            <person name="Mayer K."/>
            <person name="Melkozernov A."/>
            <person name="Murata T."/>
            <person name="Nelson D."/>
            <person name="Pils B."/>
            <person name="Prigge M."/>
            <person name="Reiss B."/>
            <person name="Renner T."/>
            <person name="Rombauts S."/>
            <person name="Rushton P."/>
            <person name="Sanderfoot A."/>
            <person name="Schween G."/>
            <person name="Shiu S.-H."/>
            <person name="Stueber K."/>
            <person name="Theodoulou F.L."/>
            <person name="Tu H."/>
            <person name="Van de Peer Y."/>
            <person name="Verrier P.J."/>
            <person name="Waters E."/>
            <person name="Wood A."/>
            <person name="Yang L."/>
            <person name="Cove D."/>
            <person name="Cuming A."/>
            <person name="Hasebe M."/>
            <person name="Lucas S."/>
            <person name="Mishler D.B."/>
            <person name="Reski R."/>
            <person name="Grigoriev I."/>
            <person name="Quatrano R.S."/>
            <person name="Boore J.L."/>
        </authorList>
    </citation>
    <scope>NUCLEOTIDE SEQUENCE [LARGE SCALE GENOMIC DNA]</scope>
    <source>
        <strain evidence="6 7">cv. Gransden 2004</strain>
    </source>
</reference>
<dbReference type="InterPro" id="IPR001106">
    <property type="entry name" value="Aromatic_Lyase"/>
</dbReference>
<evidence type="ECO:0000256" key="1">
    <source>
        <dbReference type="ARBA" id="ARBA00005138"/>
    </source>
</evidence>
<name>A0A2K1INT8_PHYPA</name>
<evidence type="ECO:0000256" key="4">
    <source>
        <dbReference type="ARBA" id="ARBA00023239"/>
    </source>
</evidence>
<sequence length="227" mass="25777">MENNFQGTPIGVSMDNMHLTSATITNLMFTQFLELVHDYYNNGLSLNLSGGPSPNLDYNMKDAKIAMASYLLEMNYFVNLITTHKDLLMVVEQELVFSYIDNIASSSYPFIEQLRQVLVGCALMRVDKDTVSSVFNRIPIFKAKLKQQLSQVVPWVREAYDTKGTSFVPIRIQDCRSCLLYRLVSTVSPRQEIEKMFDAISKGKLVAPLLECVQGWTRPPKPFPKSC</sequence>